<dbReference type="PROSITE" id="PS50003">
    <property type="entry name" value="PH_DOMAIN"/>
    <property type="match status" value="1"/>
</dbReference>
<dbReference type="Gene3D" id="2.30.29.30">
    <property type="entry name" value="Pleckstrin-homology domain (PH domain)/Phosphotyrosine-binding domain (PTB)"/>
    <property type="match status" value="1"/>
</dbReference>
<dbReference type="PANTHER" id="PTHR23250">
    <property type="entry name" value="DYSFERLIN-RELATED"/>
    <property type="match status" value="1"/>
</dbReference>
<evidence type="ECO:0000313" key="7">
    <source>
        <dbReference type="RefSeq" id="XP_006811775.1"/>
    </source>
</evidence>
<dbReference type="InterPro" id="IPR010482">
    <property type="entry name" value="TECPR1-like_DysF"/>
</dbReference>
<comment type="subcellular location">
    <subcellularLocation>
        <location evidence="1">Cytoplasmic vesicle</location>
        <location evidence="1">Autophagosome membrane</location>
    </subcellularLocation>
</comment>
<dbReference type="SUPFAM" id="SSF50729">
    <property type="entry name" value="PH domain-like"/>
    <property type="match status" value="1"/>
</dbReference>
<dbReference type="Proteomes" id="UP000694865">
    <property type="component" value="Unplaced"/>
</dbReference>
<feature type="domain" description="PH" evidence="5">
    <location>
        <begin position="697"/>
        <end position="826"/>
    </location>
</feature>
<dbReference type="SMART" id="SM00694">
    <property type="entry name" value="DysFC"/>
    <property type="match status" value="1"/>
</dbReference>
<evidence type="ECO:0000256" key="1">
    <source>
        <dbReference type="ARBA" id="ARBA00004652"/>
    </source>
</evidence>
<gene>
    <name evidence="7" type="primary">LOC100374607</name>
</gene>
<evidence type="ECO:0000256" key="3">
    <source>
        <dbReference type="ARBA" id="ARBA00016409"/>
    </source>
</evidence>
<dbReference type="InterPro" id="IPR051513">
    <property type="entry name" value="Tectonin_beta-prop"/>
</dbReference>
<proteinExistence type="inferred from homology"/>
<dbReference type="RefSeq" id="XP_006811775.1">
    <property type="nucleotide sequence ID" value="XM_006811712.1"/>
</dbReference>
<keyword evidence="4" id="KW-0677">Repeat</keyword>
<dbReference type="Pfam" id="PF00169">
    <property type="entry name" value="PH"/>
    <property type="match status" value="1"/>
</dbReference>
<dbReference type="InterPro" id="IPR006624">
    <property type="entry name" value="Beta-propeller_rpt_TECPR"/>
</dbReference>
<organism evidence="6 7">
    <name type="scientific">Saccoglossus kowalevskii</name>
    <name type="common">Acorn worm</name>
    <dbReference type="NCBI Taxonomy" id="10224"/>
    <lineage>
        <taxon>Eukaryota</taxon>
        <taxon>Metazoa</taxon>
        <taxon>Hemichordata</taxon>
        <taxon>Enteropneusta</taxon>
        <taxon>Harrimaniidae</taxon>
        <taxon>Saccoglossus</taxon>
    </lineage>
</organism>
<evidence type="ECO:0000313" key="6">
    <source>
        <dbReference type="Proteomes" id="UP000694865"/>
    </source>
</evidence>
<name>A0ABM0LVI4_SACKO</name>
<evidence type="ECO:0000256" key="4">
    <source>
        <dbReference type="ARBA" id="ARBA00022737"/>
    </source>
</evidence>
<dbReference type="CDD" id="cd13300">
    <property type="entry name" value="PH1_TECPR1"/>
    <property type="match status" value="1"/>
</dbReference>
<dbReference type="Pfam" id="PF06462">
    <property type="entry name" value="Hyd_WA"/>
    <property type="match status" value="2"/>
</dbReference>
<dbReference type="InterPro" id="IPR006614">
    <property type="entry name" value="Peroxin/Ferlin"/>
</dbReference>
<evidence type="ECO:0000256" key="2">
    <source>
        <dbReference type="ARBA" id="ARBA00005966"/>
    </source>
</evidence>
<dbReference type="SMART" id="SM00233">
    <property type="entry name" value="PH"/>
    <property type="match status" value="1"/>
</dbReference>
<keyword evidence="6" id="KW-1185">Reference proteome</keyword>
<accession>A0ABM0LVI4</accession>
<dbReference type="InterPro" id="IPR011993">
    <property type="entry name" value="PH-like_dom_sf"/>
</dbReference>
<dbReference type="SMART" id="SM00706">
    <property type="entry name" value="TECPR"/>
    <property type="match status" value="9"/>
</dbReference>
<dbReference type="Pfam" id="PF06398">
    <property type="entry name" value="Pex24p"/>
    <property type="match status" value="1"/>
</dbReference>
<feature type="non-terminal residue" evidence="7">
    <location>
        <position position="1121"/>
    </location>
</feature>
<comment type="similarity">
    <text evidence="2">Belongs to the TECPR1 family.</text>
</comment>
<dbReference type="SMART" id="SM00693">
    <property type="entry name" value="DysFN"/>
    <property type="match status" value="2"/>
</dbReference>
<sequence length="1121" mass="126577">MSSTYLCGVDIFGKTYLLSTSGQFWIELKGQQLEMKRLSAVHQCAWGLGCDHQVYTYVYSTDVPIRYQVETYENQRWNPVDGFTSKKLLFSDRWQWSNEKGTKYCPKDKVKLPSEHWSWEGDWYVDENMKGEVTGKGGWQYAVDFKRRYTVEQRWNSCVRRRRWIRYRRYHASDTWAKIPSPFDDPLQEPFIDISVGGYDLAGQVEGHLLVWAVTVQGKVFVRRGIRSHCPEGTHWMEVETEDGRDAVQISVGPTGLVWVVLRDGMAAVWFRKGIHAIKAYIDSFAELGLGWVEMVGNMLQVSVGPNDQVWALGYEDRTLYFRTGVTSAEPYGKTWKVIECKEQHASSMYCNSSTTSLVTLLHSISMSEIYENKQQAEFTKGLIESISAGKLSRSLEDESSPFVNSCDSLTDGYAKKVEFFMSEDEDMKRTCTRKRTGSSPSYGYAPYWDMGSLDENKSAECTQPEQSHIVELLQSSKTCDRTDIEKFTDDPSRLSSACSVSIHGNDDVKNSEEINDHGSKENLFMLEESCVYPDHCRETGYISDASDTVIDFVSDFHSDDDKEAIKFNSNLESVSFHKTAGAKTAIADDKNQISNCTQNLGAQIPNLTSEGHVSIDSFHRTLSDLCQYYSSGDVSWVCVSGGGCFLDPQSLPNWFSQPRSSISGDSVQSMSAIYRNKIANGEWRLSIFRKLQERNVSEVTGYESYTPAVERTSWVKRGCMLWWHEQKPFKWFDCSVELEQGVGVKIQDSTLTVYYHHHGKSRHVQLPLSEITCVLKVNGPDSRCNKSVFAVITAKRTVKRKPLRLAANSHEEMEDWLSAISMSCCDVKGLRLAPSNMALWITSCHGDIFFHEPCPDIETMPCNEMYWCQMGGHMSMVECCPAGVVWAIGYDNTAWVYSGGYGGGPFKGVISHTAGIHKQTDCKNMYMYQNQRWNPIYGFTDRGFPGELMTSGDSSAISNHPQQVKLPSPHWQWGSNWLHVPTDGPFQCISVGGGYRVWGIAKDGSVYLRNGINPNNVPGDCWFHISPPHVPLKQLSAGKTSVFAVDINDGLWFRKDITRTFPEGTTWIHICNNVFKVSVGPQNQVWILAAKVDASRKTVCRRLGVSSDNPKGTTWDLGIG</sequence>
<dbReference type="GeneID" id="100374607"/>
<dbReference type="InterPro" id="IPR001849">
    <property type="entry name" value="PH_domain"/>
</dbReference>
<dbReference type="Pfam" id="PF19193">
    <property type="entry name" value="Tectonin"/>
    <property type="match status" value="1"/>
</dbReference>
<evidence type="ECO:0000259" key="5">
    <source>
        <dbReference type="PROSITE" id="PS50003"/>
    </source>
</evidence>
<dbReference type="PANTHER" id="PTHR23250:SF1">
    <property type="entry name" value="TECTONIN BETA-PROPELLER REPEAT-CONTAINING PROTEIN 1"/>
    <property type="match status" value="1"/>
</dbReference>
<protein>
    <recommendedName>
        <fullName evidence="3">Tectonin beta-propeller repeat-containing protein 1</fullName>
    </recommendedName>
</protein>
<reference evidence="7" key="1">
    <citation type="submission" date="2025-08" db="UniProtKB">
        <authorList>
            <consortium name="RefSeq"/>
        </authorList>
    </citation>
    <scope>IDENTIFICATION</scope>
    <source>
        <tissue evidence="7">Testes</tissue>
    </source>
</reference>